<sequence length="162" mass="17937">MTEKADLTGKVFGHLTAIRKWGKAADGHTKWLCQCDCGKQTSVTTQHLTSGHTTSCGHVKRDRNHTIAPGYEAKRVDGVAVFLLSDKRKKRIDNTTGYTGVKKTHYKNGSTHYVASINVAGVHHHLGTFNTIKEALEARKAGEEKYIPKNKRGDKHDASKRS</sequence>
<name>A0A1Z5IUE1_9LACO</name>
<reference evidence="2 3" key="1">
    <citation type="submission" date="2015-11" db="EMBL/GenBank/DDBJ databases">
        <title>Draft genome sequences of new species of the genus Lactobacillus isolated from orchardgrass silage.</title>
        <authorList>
            <person name="Tohno M."/>
            <person name="Tanizawa Y."/>
            <person name="Arita M."/>
        </authorList>
    </citation>
    <scope>NUCLEOTIDE SEQUENCE [LARGE SCALE GENOMIC DNA]</scope>
    <source>
        <strain evidence="2 3">IWT25</strain>
    </source>
</reference>
<evidence type="ECO:0000313" key="3">
    <source>
        <dbReference type="Proteomes" id="UP000198414"/>
    </source>
</evidence>
<protein>
    <recommendedName>
        <fullName evidence="4">AP2/ERF domain-containing protein</fullName>
    </recommendedName>
</protein>
<dbReference type="AlphaFoldDB" id="A0A1Z5IUE1"/>
<proteinExistence type="predicted"/>
<dbReference type="OrthoDB" id="552713at2"/>
<evidence type="ECO:0000313" key="2">
    <source>
        <dbReference type="EMBL" id="GAX05380.1"/>
    </source>
</evidence>
<evidence type="ECO:0008006" key="4">
    <source>
        <dbReference type="Google" id="ProtNLM"/>
    </source>
</evidence>
<accession>A0A1Z5IUE1</accession>
<gene>
    <name evidence="2" type="ORF">IWT25_00684</name>
</gene>
<dbReference type="RefSeq" id="WP_089120694.1">
    <property type="nucleotide sequence ID" value="NZ_BCMI01000005.1"/>
</dbReference>
<organism evidence="2 3">
    <name type="scientific">Secundilactobacillus pentosiphilus</name>
    <dbReference type="NCBI Taxonomy" id="1714682"/>
    <lineage>
        <taxon>Bacteria</taxon>
        <taxon>Bacillati</taxon>
        <taxon>Bacillota</taxon>
        <taxon>Bacilli</taxon>
        <taxon>Lactobacillales</taxon>
        <taxon>Lactobacillaceae</taxon>
        <taxon>Secundilactobacillus</taxon>
    </lineage>
</organism>
<evidence type="ECO:0000256" key="1">
    <source>
        <dbReference type="SAM" id="MobiDB-lite"/>
    </source>
</evidence>
<feature type="region of interest" description="Disordered" evidence="1">
    <location>
        <begin position="141"/>
        <end position="162"/>
    </location>
</feature>
<comment type="caution">
    <text evidence="2">The sequence shown here is derived from an EMBL/GenBank/DDBJ whole genome shotgun (WGS) entry which is preliminary data.</text>
</comment>
<dbReference type="Proteomes" id="UP000198414">
    <property type="component" value="Unassembled WGS sequence"/>
</dbReference>
<dbReference type="EMBL" id="BCMI01000005">
    <property type="protein sequence ID" value="GAX05380.1"/>
    <property type="molecule type" value="Genomic_DNA"/>
</dbReference>